<evidence type="ECO:0000313" key="6">
    <source>
        <dbReference type="EMBL" id="CAF4491695.1"/>
    </source>
</evidence>
<dbReference type="Proteomes" id="UP000663869">
    <property type="component" value="Unassembled WGS sequence"/>
</dbReference>
<dbReference type="Proteomes" id="UP000663833">
    <property type="component" value="Unassembled WGS sequence"/>
</dbReference>
<evidence type="ECO:0000313" key="7">
    <source>
        <dbReference type="EMBL" id="CAF4597739.1"/>
    </source>
</evidence>
<dbReference type="EMBL" id="CAJNXB010004977">
    <property type="protein sequence ID" value="CAF3400851.1"/>
    <property type="molecule type" value="Genomic_DNA"/>
</dbReference>
<feature type="compositionally biased region" description="Acidic residues" evidence="1">
    <location>
        <begin position="176"/>
        <end position="185"/>
    </location>
</feature>
<evidence type="ECO:0000313" key="2">
    <source>
        <dbReference type="EMBL" id="CAF3333113.1"/>
    </source>
</evidence>
<evidence type="ECO:0000313" key="9">
    <source>
        <dbReference type="EMBL" id="CAF4859468.1"/>
    </source>
</evidence>
<dbReference type="OrthoDB" id="10493775at2759"/>
<organism evidence="6 10">
    <name type="scientific">Rotaria socialis</name>
    <dbReference type="NCBI Taxonomy" id="392032"/>
    <lineage>
        <taxon>Eukaryota</taxon>
        <taxon>Metazoa</taxon>
        <taxon>Spiralia</taxon>
        <taxon>Gnathifera</taxon>
        <taxon>Rotifera</taxon>
        <taxon>Eurotatoria</taxon>
        <taxon>Bdelloidea</taxon>
        <taxon>Philodinida</taxon>
        <taxon>Philodinidae</taxon>
        <taxon>Rotaria</taxon>
    </lineage>
</organism>
<evidence type="ECO:0000313" key="11">
    <source>
        <dbReference type="Proteomes" id="UP000663873"/>
    </source>
</evidence>
<evidence type="ECO:0000313" key="4">
    <source>
        <dbReference type="EMBL" id="CAF3437653.1"/>
    </source>
</evidence>
<dbReference type="Proteomes" id="UP000663838">
    <property type="component" value="Unassembled WGS sequence"/>
</dbReference>
<evidence type="ECO:0000313" key="3">
    <source>
        <dbReference type="EMBL" id="CAF3400851.1"/>
    </source>
</evidence>
<evidence type="ECO:0000313" key="10">
    <source>
        <dbReference type="Proteomes" id="UP000663851"/>
    </source>
</evidence>
<dbReference type="Proteomes" id="UP000663862">
    <property type="component" value="Unassembled WGS sequence"/>
</dbReference>
<accession>A0A820UW24</accession>
<dbReference type="EMBL" id="CAJNYD010002660">
    <property type="protein sequence ID" value="CAF3437653.1"/>
    <property type="molecule type" value="Genomic_DNA"/>
</dbReference>
<proteinExistence type="predicted"/>
<protein>
    <submittedName>
        <fullName evidence="6">Uncharacterized protein</fullName>
    </submittedName>
</protein>
<dbReference type="Proteomes" id="UP000663848">
    <property type="component" value="Unassembled WGS sequence"/>
</dbReference>
<dbReference type="Proteomes" id="UP000663825">
    <property type="component" value="Unassembled WGS sequence"/>
</dbReference>
<dbReference type="EMBL" id="CAJOBQ010003194">
    <property type="protein sequence ID" value="CAF4597739.1"/>
    <property type="molecule type" value="Genomic_DNA"/>
</dbReference>
<reference evidence="6" key="1">
    <citation type="submission" date="2021-02" db="EMBL/GenBank/DDBJ databases">
        <authorList>
            <person name="Nowell W R."/>
        </authorList>
    </citation>
    <scope>NUCLEOTIDE SEQUENCE</scope>
</reference>
<name>A0A820UW24_9BILA</name>
<comment type="caution">
    <text evidence="6">The sequence shown here is derived from an EMBL/GenBank/DDBJ whole genome shotgun (WGS) entry which is preliminary data.</text>
</comment>
<evidence type="ECO:0000313" key="5">
    <source>
        <dbReference type="EMBL" id="CAF4426212.1"/>
    </source>
</evidence>
<dbReference type="EMBL" id="CAJOBP010003998">
    <property type="protein sequence ID" value="CAF4426212.1"/>
    <property type="molecule type" value="Genomic_DNA"/>
</dbReference>
<keyword evidence="11" id="KW-1185">Reference proteome</keyword>
<dbReference type="Proteomes" id="UP000663873">
    <property type="component" value="Unassembled WGS sequence"/>
</dbReference>
<dbReference type="EMBL" id="CAJNYU010000168">
    <property type="protein sequence ID" value="CAF3333113.1"/>
    <property type="molecule type" value="Genomic_DNA"/>
</dbReference>
<evidence type="ECO:0000313" key="8">
    <source>
        <dbReference type="EMBL" id="CAF4754233.1"/>
    </source>
</evidence>
<sequence>METNTFSFHSNAIVPVNKSDEFLCLMFGTYESVNSSDRILLVRDQDTICIQPGNTCLHIHICESFALRAFEFFYLTGNIDINETLIIIRTYCQKRQIRPDIVKTEETIKSTILDRRINNIESNFFTCIIILYDSDYRDSQEENIDLDVLLGPVYSTRGTKRKSQAVPSDNDHSDSDESSDDDDCL</sequence>
<evidence type="ECO:0000256" key="1">
    <source>
        <dbReference type="SAM" id="MobiDB-lite"/>
    </source>
</evidence>
<dbReference type="EMBL" id="CAJOBS010003546">
    <property type="protein sequence ID" value="CAF4859468.1"/>
    <property type="molecule type" value="Genomic_DNA"/>
</dbReference>
<dbReference type="Proteomes" id="UP000663851">
    <property type="component" value="Unassembled WGS sequence"/>
</dbReference>
<feature type="region of interest" description="Disordered" evidence="1">
    <location>
        <begin position="158"/>
        <end position="185"/>
    </location>
</feature>
<gene>
    <name evidence="2" type="ORF">FME351_LOCUS2799</name>
    <name evidence="6" type="ORF">HFQ381_LOCUS27077</name>
    <name evidence="4" type="ORF">LUA448_LOCUS20894</name>
    <name evidence="8" type="ORF">QYT958_LOCUS21198</name>
    <name evidence="3" type="ORF">TIS948_LOCUS27687</name>
    <name evidence="9" type="ORF">TOA249_LOCUS27571</name>
    <name evidence="7" type="ORF">TSG867_LOCUS27624</name>
    <name evidence="5" type="ORF">UJA718_LOCUS20976</name>
</gene>
<dbReference type="EMBL" id="CAJOBO010003406">
    <property type="protein sequence ID" value="CAF4491695.1"/>
    <property type="molecule type" value="Genomic_DNA"/>
</dbReference>
<dbReference type="EMBL" id="CAJOBR010003826">
    <property type="protein sequence ID" value="CAF4754233.1"/>
    <property type="molecule type" value="Genomic_DNA"/>
</dbReference>
<dbReference type="AlphaFoldDB" id="A0A820UW24"/>